<reference evidence="3" key="2">
    <citation type="submission" date="2016-03" db="EMBL/GenBank/DDBJ databases">
        <title>Full-length assembly of Arabidopsis thaliana Ler reveals the complement of translocations and inversions.</title>
        <authorList>
            <person name="Zapata L."/>
            <person name="Schneeberger K."/>
            <person name="Ossowski S."/>
        </authorList>
    </citation>
    <scope>NUCLEOTIDE SEQUENCE [LARGE SCALE GENOMIC DNA]</scope>
    <source>
        <tissue evidence="3">Leaf</tissue>
    </source>
</reference>
<dbReference type="EMBL" id="CACRSJ010000104">
    <property type="protein sequence ID" value="VYS44720.1"/>
    <property type="molecule type" value="Genomic_DNA"/>
</dbReference>
<proteinExistence type="predicted"/>
<dbReference type="Proteomes" id="UP000426265">
    <property type="component" value="Unassembled WGS sequence"/>
</dbReference>
<name>A0A178W8P6_ARATH</name>
<dbReference type="ExpressionAtlas" id="A0A178W8P6">
    <property type="expression patterns" value="baseline and differential"/>
</dbReference>
<evidence type="ECO:0000313" key="5">
    <source>
        <dbReference type="Proteomes" id="UP000078284"/>
    </source>
</evidence>
<dbReference type="Araport" id="AT1G01990"/>
<evidence type="ECO:0000313" key="3">
    <source>
        <dbReference type="EMBL" id="OAP14829.1"/>
    </source>
</evidence>
<dbReference type="Proteomes" id="UP000434276">
    <property type="component" value="Unassembled WGS sequence"/>
</dbReference>
<accession>A0A178W8P6</accession>
<evidence type="ECO:0000313" key="7">
    <source>
        <dbReference type="Proteomes" id="UP000434276"/>
    </source>
</evidence>
<organism evidence="3 5">
    <name type="scientific">Arabidopsis thaliana</name>
    <name type="common">Mouse-ear cress</name>
    <dbReference type="NCBI Taxonomy" id="3702"/>
    <lineage>
        <taxon>Eukaryota</taxon>
        <taxon>Viridiplantae</taxon>
        <taxon>Streptophyta</taxon>
        <taxon>Embryophyta</taxon>
        <taxon>Tracheophyta</taxon>
        <taxon>Spermatophyta</taxon>
        <taxon>Magnoliopsida</taxon>
        <taxon>eudicotyledons</taxon>
        <taxon>Gunneridae</taxon>
        <taxon>Pentapetalae</taxon>
        <taxon>rosids</taxon>
        <taxon>malvids</taxon>
        <taxon>Brassicales</taxon>
        <taxon>Brassicaceae</taxon>
        <taxon>Camelineae</taxon>
        <taxon>Arabidopsis</taxon>
    </lineage>
</organism>
<dbReference type="AlphaFoldDB" id="A0A178W8P6"/>
<evidence type="ECO:0000313" key="4">
    <source>
        <dbReference type="EMBL" id="VYS44720.1"/>
    </source>
</evidence>
<evidence type="ECO:0000313" key="1">
    <source>
        <dbReference type="Araport" id="AT1G01990"/>
    </source>
</evidence>
<dbReference type="KEGG" id="ath:AT1G01990"/>
<dbReference type="EMBL" id="CACSHJ010000087">
    <property type="protein sequence ID" value="CAA0155392.1"/>
    <property type="molecule type" value="Genomic_DNA"/>
</dbReference>
<dbReference type="OMA" id="GYLRSCN"/>
<gene>
    <name evidence="1" type="ordered locus">At1g01990</name>
    <name evidence="3" type="ordered locus">AXX17_At1g01090</name>
    <name evidence="4" type="ORF">AN1_LOCUS230</name>
    <name evidence="2" type="ORF">C24_LOCUS138</name>
</gene>
<dbReference type="Proteomes" id="UP000078284">
    <property type="component" value="Chromosome 1"/>
</dbReference>
<evidence type="ECO:0000313" key="6">
    <source>
        <dbReference type="Proteomes" id="UP000426265"/>
    </source>
</evidence>
<dbReference type="EMBL" id="LUHQ01000001">
    <property type="protein sequence ID" value="OAP14829.1"/>
    <property type="molecule type" value="Genomic_DNA"/>
</dbReference>
<reference evidence="4 6" key="3">
    <citation type="submission" date="2019-11" db="EMBL/GenBank/DDBJ databases">
        <authorList>
            <person name="Jiao W.-B."/>
            <person name="Schneeberger K."/>
        </authorList>
    </citation>
    <scope>NUCLEOTIDE SEQUENCE [LARGE SCALE GENOMIC DNA]</scope>
    <source>
        <strain evidence="6">cv. An-1</strain>
        <strain evidence="7">cv. C24</strain>
    </source>
</reference>
<dbReference type="GeneID" id="837456"/>
<dbReference type="OrthoDB" id="1428408at2759"/>
<evidence type="ECO:0000313" key="2">
    <source>
        <dbReference type="EMBL" id="CAA0155392.1"/>
    </source>
</evidence>
<dbReference type="SMR" id="A0A178W8P6"/>
<protein>
    <submittedName>
        <fullName evidence="3">Uncharacterized protein</fullName>
    </submittedName>
</protein>
<sequence>MGSLVKAYYCNQMHHNSIIPHFHHYRPSSLQNPISLFAITSPSSSEPPSPPVKHPLPQFGGGGHFIIPTIAVAASAWFFFRLHQYPPIITSPVDLHLDLEEEGAIKELPLESKPGYVKALHFYKIKPGTVLKLLDVFDSDSYDSLKARIRLSAEWLETARRELEEVVERDPGRVMEYSQVVDELMEILRDMEVYIDKCQKDNVKGYLRSCNRLLARVRRMEAQILNVLKEFHDDHDQGGGGGDTY</sequence>
<reference evidence="5" key="1">
    <citation type="journal article" date="2016" name="Proc. Natl. Acad. Sci. U.S.A.">
        <title>Chromosome-level assembly of Arabidopsis thaliana Ler reveals the extent of translocation and inversion polymorphisms.</title>
        <authorList>
            <person name="Zapata L."/>
            <person name="Ding J."/>
            <person name="Willing E.M."/>
            <person name="Hartwig B."/>
            <person name="Bezdan D."/>
            <person name="Jiao W.B."/>
            <person name="Patel V."/>
            <person name="Velikkakam James G."/>
            <person name="Koornneef M."/>
            <person name="Ossowski S."/>
            <person name="Schneeberger K."/>
        </authorList>
    </citation>
    <scope>NUCLEOTIDE SEQUENCE [LARGE SCALE GENOMIC DNA]</scope>
    <source>
        <strain evidence="5">cv. Landsberg erecta</strain>
    </source>
</reference>